<evidence type="ECO:0000313" key="2">
    <source>
        <dbReference type="EMBL" id="CAF1298774.1"/>
    </source>
</evidence>
<reference evidence="1" key="1">
    <citation type="submission" date="2021-02" db="EMBL/GenBank/DDBJ databases">
        <authorList>
            <person name="Nowell W R."/>
        </authorList>
    </citation>
    <scope>NUCLEOTIDE SEQUENCE</scope>
</reference>
<evidence type="ECO:0000313" key="4">
    <source>
        <dbReference type="Proteomes" id="UP000663852"/>
    </source>
</evidence>
<organism evidence="1 4">
    <name type="scientific">Adineta ricciae</name>
    <name type="common">Rotifer</name>
    <dbReference type="NCBI Taxonomy" id="249248"/>
    <lineage>
        <taxon>Eukaryota</taxon>
        <taxon>Metazoa</taxon>
        <taxon>Spiralia</taxon>
        <taxon>Gnathifera</taxon>
        <taxon>Rotifera</taxon>
        <taxon>Eurotatoria</taxon>
        <taxon>Bdelloidea</taxon>
        <taxon>Adinetida</taxon>
        <taxon>Adinetidae</taxon>
        <taxon>Adineta</taxon>
    </lineage>
</organism>
<dbReference type="AlphaFoldDB" id="A0A813UNK8"/>
<evidence type="ECO:0000313" key="1">
    <source>
        <dbReference type="EMBL" id="CAF0825866.1"/>
    </source>
</evidence>
<comment type="caution">
    <text evidence="1">The sequence shown here is derived from an EMBL/GenBank/DDBJ whole genome shotgun (WGS) entry which is preliminary data.</text>
</comment>
<accession>A0A813UNK8</accession>
<protein>
    <submittedName>
        <fullName evidence="1">Uncharacterized protein</fullName>
    </submittedName>
</protein>
<dbReference type="EMBL" id="CAJNOR010002469">
    <property type="protein sequence ID" value="CAF1298774.1"/>
    <property type="molecule type" value="Genomic_DNA"/>
</dbReference>
<dbReference type="Proteomes" id="UP000663852">
    <property type="component" value="Unassembled WGS sequence"/>
</dbReference>
<gene>
    <name evidence="1" type="ORF">EDS130_LOCUS6085</name>
    <name evidence="2" type="ORF">XAT740_LOCUS28746</name>
</gene>
<dbReference type="EMBL" id="CAJNOJ010000017">
    <property type="protein sequence ID" value="CAF0825866.1"/>
    <property type="molecule type" value="Genomic_DNA"/>
</dbReference>
<name>A0A813UNK8_ADIRI</name>
<dbReference type="OrthoDB" id="10045702at2759"/>
<dbReference type="Proteomes" id="UP000663828">
    <property type="component" value="Unassembled WGS sequence"/>
</dbReference>
<sequence length="251" mass="27735">MEQISISELKDELNEIDVDSIKLDAVIQLKTWQKKMHSLINKTYADRMHEIDSIVSNAANEVREKQNQLRHCQKNDRDTLTQLKADIDSLKSSIVIIESIPDNFEQRIERTVRVCTRNEDADTDDVFIDEEEEDDDDEPVIVDIDRHETRSGDKILVVATAPTPVSTREGTVSRIFNSRPVQNAIATGITRTLVNVGTIAATSTTTVAATTMAKTALIATACGVGTVAYGVGKIAMGTTRKVWSLVMSSDD</sequence>
<keyword evidence="3" id="KW-1185">Reference proteome</keyword>
<evidence type="ECO:0000313" key="3">
    <source>
        <dbReference type="Proteomes" id="UP000663828"/>
    </source>
</evidence>
<proteinExistence type="predicted"/>